<dbReference type="SMART" id="SM01142">
    <property type="entry name" value="DSHCT"/>
    <property type="match status" value="1"/>
</dbReference>
<dbReference type="InterPro" id="IPR014001">
    <property type="entry name" value="Helicase_ATP-bd"/>
</dbReference>
<evidence type="ECO:0000259" key="6">
    <source>
        <dbReference type="PROSITE" id="PS51192"/>
    </source>
</evidence>
<dbReference type="GO" id="GO:0055087">
    <property type="term" value="C:Ski complex"/>
    <property type="evidence" value="ECO:0007669"/>
    <property type="project" value="TreeGrafter"/>
</dbReference>
<dbReference type="InterPro" id="IPR011545">
    <property type="entry name" value="DEAD/DEAH_box_helicase_dom"/>
</dbReference>
<dbReference type="InterPro" id="IPR050699">
    <property type="entry name" value="RNA-DNA_Helicase"/>
</dbReference>
<evidence type="ECO:0000256" key="2">
    <source>
        <dbReference type="ARBA" id="ARBA00022801"/>
    </source>
</evidence>
<sequence length="893" mass="97383">MIPEQQDFELDAFQVEAIRSVDAGRSVLVSAPTGSGKTIVAEHAVEVALASSTRAFYTTPIKALSNQKYHDLVSIHGADRVGLLTGDTSINGDAPVVVMTTEVLRNMIHTRSHGLHGLSWVILDEVHYLQDAYRGSVWEEIIIHLPRTVRLVCLSATVSNAPELAAWIEAVRGSTDVVVETKRPVTLDNWFLADDRQTGELVLIETLLDGEPNPDGHRFDSDQRDVPRNTRGGRPQRRWATPSRTSVIELLAERNMLPALYFIFSRAACDDAVRSCMRSGLSFTTAQERVRIREIAEHHVANLTDDDLRVLEYDRWLSALESGVAAHHAGMVPPFKEAVEKCFIAGLVRVVFATETLALGINMPARSVVIEKLTKYTGDGHDFLTAAQFTQLTGRAGRRGIDSHGHAVVLWSPFVTFQDSARLVASRSFRLTSSFRPTYNIAANLVRRYSAEEAHRLLSMSFAQFQADADIVRLESHLTTRRETLESLEAEARCEHGDVLEYRRLLDKGRGTKAGEGGSGGGGSSIEQALRRVKPGDVLLVDHLDELVAVLSVSQRRGGATRLRAISGRRQLLTIGAADLSEPPDIVGAVVLPVPFTPSKTSFQKQVVAGLTRVSTGRPRKRSSDGGKGSGPRIDTHPVHGCPQRDVHLRALRRATRVVEELRGTEDRIRNRADSLADVFDRVLQVLEEWGHLDGWALSEKGEQLVRIFHECDLLIAEALVAGHFDDIDAPTVAGLASSFIYEHRNSAPEIAKWFPNRAIAGRADAIADIAVAINGTERRLGLPPSRQPDATFFPLAHAWSSGESFDRILDDDDLSGGDFVRTIKQLIDLLRQMGDAAPLESTAAAARSAAESLFRGVVSASAPAPISSDARGPGDPAITGAAVVPDGGAEEE</sequence>
<dbReference type="GO" id="GO:0016787">
    <property type="term" value="F:hydrolase activity"/>
    <property type="evidence" value="ECO:0007669"/>
    <property type="project" value="UniProtKB-KW"/>
</dbReference>
<dbReference type="Pfam" id="PF00271">
    <property type="entry name" value="Helicase_C"/>
    <property type="match status" value="1"/>
</dbReference>
<dbReference type="AlphaFoldDB" id="A0A6J7IVL2"/>
<protein>
    <submittedName>
        <fullName evidence="9">Unannotated protein</fullName>
    </submittedName>
</protein>
<feature type="domain" description="Helicase C-terminal" evidence="7">
    <location>
        <begin position="268"/>
        <end position="447"/>
    </location>
</feature>
<dbReference type="InterPro" id="IPR027417">
    <property type="entry name" value="P-loop_NTPase"/>
</dbReference>
<dbReference type="GO" id="GO:0004386">
    <property type="term" value="F:helicase activity"/>
    <property type="evidence" value="ECO:0007669"/>
    <property type="project" value="UniProtKB-KW"/>
</dbReference>
<reference evidence="9" key="1">
    <citation type="submission" date="2020-05" db="EMBL/GenBank/DDBJ databases">
        <authorList>
            <person name="Chiriac C."/>
            <person name="Salcher M."/>
            <person name="Ghai R."/>
            <person name="Kavagutti S V."/>
        </authorList>
    </citation>
    <scope>NUCLEOTIDE SEQUENCE</scope>
</reference>
<keyword evidence="2" id="KW-0378">Hydrolase</keyword>
<evidence type="ECO:0000259" key="7">
    <source>
        <dbReference type="PROSITE" id="PS51194"/>
    </source>
</evidence>
<name>A0A6J7IVL2_9ZZZZ</name>
<dbReference type="InterPro" id="IPR012961">
    <property type="entry name" value="Ski2/MTR4_C"/>
</dbReference>
<keyword evidence="1" id="KW-0547">Nucleotide-binding</keyword>
<dbReference type="InterPro" id="IPR001650">
    <property type="entry name" value="Helicase_C-like"/>
</dbReference>
<accession>A0A6J7IVL2</accession>
<dbReference type="PROSITE" id="PS51194">
    <property type="entry name" value="HELICASE_CTER"/>
    <property type="match status" value="1"/>
</dbReference>
<dbReference type="EMBL" id="CAFBNC010000035">
    <property type="protein sequence ID" value="CAB4934915.1"/>
    <property type="molecule type" value="Genomic_DNA"/>
</dbReference>
<organism evidence="9">
    <name type="scientific">freshwater metagenome</name>
    <dbReference type="NCBI Taxonomy" id="449393"/>
    <lineage>
        <taxon>unclassified sequences</taxon>
        <taxon>metagenomes</taxon>
        <taxon>ecological metagenomes</taxon>
    </lineage>
</organism>
<dbReference type="Pfam" id="PF26090">
    <property type="entry name" value="SH3_HelY"/>
    <property type="match status" value="1"/>
</dbReference>
<dbReference type="InterPro" id="IPR058621">
    <property type="entry name" value="SH3_HelY"/>
</dbReference>
<dbReference type="Pfam" id="PF00270">
    <property type="entry name" value="DEAD"/>
    <property type="match status" value="1"/>
</dbReference>
<dbReference type="Gene3D" id="1.10.3380.30">
    <property type="match status" value="1"/>
</dbReference>
<evidence type="ECO:0000313" key="8">
    <source>
        <dbReference type="EMBL" id="CAB4323228.1"/>
    </source>
</evidence>
<dbReference type="PANTHER" id="PTHR12131">
    <property type="entry name" value="ATP-DEPENDENT RNA AND DNA HELICASE"/>
    <property type="match status" value="1"/>
</dbReference>
<evidence type="ECO:0000256" key="5">
    <source>
        <dbReference type="SAM" id="MobiDB-lite"/>
    </source>
</evidence>
<feature type="compositionally biased region" description="Basic and acidic residues" evidence="5">
    <location>
        <begin position="214"/>
        <end position="228"/>
    </location>
</feature>
<dbReference type="SMART" id="SM00490">
    <property type="entry name" value="HELICc"/>
    <property type="match status" value="1"/>
</dbReference>
<evidence type="ECO:0000256" key="1">
    <source>
        <dbReference type="ARBA" id="ARBA00022741"/>
    </source>
</evidence>
<dbReference type="SUPFAM" id="SSF52540">
    <property type="entry name" value="P-loop containing nucleoside triphosphate hydrolases"/>
    <property type="match status" value="1"/>
</dbReference>
<feature type="region of interest" description="Disordered" evidence="5">
    <location>
        <begin position="612"/>
        <end position="646"/>
    </location>
</feature>
<dbReference type="PROSITE" id="PS51192">
    <property type="entry name" value="HELICASE_ATP_BIND_1"/>
    <property type="match status" value="1"/>
</dbReference>
<dbReference type="EMBL" id="CAEMXZ010000033">
    <property type="protein sequence ID" value="CAB4323228.1"/>
    <property type="molecule type" value="Genomic_DNA"/>
</dbReference>
<feature type="region of interest" description="Disordered" evidence="5">
    <location>
        <begin position="212"/>
        <end position="239"/>
    </location>
</feature>
<dbReference type="GO" id="GO:0070478">
    <property type="term" value="P:nuclear-transcribed mRNA catabolic process, 3'-5' exonucleolytic nonsense-mediated decay"/>
    <property type="evidence" value="ECO:0007669"/>
    <property type="project" value="TreeGrafter"/>
</dbReference>
<dbReference type="CDD" id="cd18795">
    <property type="entry name" value="SF2_C_Ski2"/>
    <property type="match status" value="1"/>
</dbReference>
<gene>
    <name evidence="8" type="ORF">UFOPK1392_00979</name>
    <name evidence="9" type="ORF">UFOPK3733_00901</name>
</gene>
<feature type="region of interest" description="Disordered" evidence="5">
    <location>
        <begin position="865"/>
        <end position="893"/>
    </location>
</feature>
<dbReference type="SMART" id="SM00487">
    <property type="entry name" value="DEXDc"/>
    <property type="match status" value="1"/>
</dbReference>
<keyword evidence="4" id="KW-0067">ATP-binding</keyword>
<evidence type="ECO:0000313" key="9">
    <source>
        <dbReference type="EMBL" id="CAB4934915.1"/>
    </source>
</evidence>
<feature type="domain" description="Helicase ATP-binding" evidence="6">
    <location>
        <begin position="18"/>
        <end position="176"/>
    </location>
</feature>
<dbReference type="PANTHER" id="PTHR12131:SF1">
    <property type="entry name" value="ATP-DEPENDENT RNA HELICASE SUPV3L1, MITOCHONDRIAL-RELATED"/>
    <property type="match status" value="1"/>
</dbReference>
<dbReference type="GO" id="GO:0003676">
    <property type="term" value="F:nucleic acid binding"/>
    <property type="evidence" value="ECO:0007669"/>
    <property type="project" value="InterPro"/>
</dbReference>
<keyword evidence="3" id="KW-0347">Helicase</keyword>
<dbReference type="Gene3D" id="3.40.50.300">
    <property type="entry name" value="P-loop containing nucleotide triphosphate hydrolases"/>
    <property type="match status" value="2"/>
</dbReference>
<dbReference type="GO" id="GO:0005524">
    <property type="term" value="F:ATP binding"/>
    <property type="evidence" value="ECO:0007669"/>
    <property type="project" value="UniProtKB-KW"/>
</dbReference>
<proteinExistence type="predicted"/>
<feature type="compositionally biased region" description="Basic and acidic residues" evidence="5">
    <location>
        <begin position="634"/>
        <end position="646"/>
    </location>
</feature>
<dbReference type="Pfam" id="PF08148">
    <property type="entry name" value="DSHCT"/>
    <property type="match status" value="1"/>
</dbReference>
<evidence type="ECO:0000256" key="3">
    <source>
        <dbReference type="ARBA" id="ARBA00022806"/>
    </source>
</evidence>
<evidence type="ECO:0000256" key="4">
    <source>
        <dbReference type="ARBA" id="ARBA00022840"/>
    </source>
</evidence>